<dbReference type="RefSeq" id="WP_332293173.1">
    <property type="nucleotide sequence ID" value="NZ_JAZIBG010000056.1"/>
</dbReference>
<dbReference type="SMART" id="SM00822">
    <property type="entry name" value="PKS_KR"/>
    <property type="match status" value="1"/>
</dbReference>
<feature type="domain" description="Ketoreductase" evidence="2">
    <location>
        <begin position="12"/>
        <end position="208"/>
    </location>
</feature>
<dbReference type="InterPro" id="IPR051687">
    <property type="entry name" value="Peroxisomal_Beta-Oxidation"/>
</dbReference>
<dbReference type="InterPro" id="IPR020904">
    <property type="entry name" value="Sc_DH/Rdtase_CS"/>
</dbReference>
<sequence length="310" mass="33119">MDNTRNDLLADKVVIVTGAGGGVGKAVAIEMARQGAKVVVNDLGVSLTGEKEGDSPAEQVVAEIRAAGGQAVADGESVAEWASAHRIVERAVSTFGRIDAVVNSAGILRDAIFHKLGPDEFEAVVRVHLFGAFHMSRAAATHFREQGGGALVHMTSTAGLIGSIGQANYAAAKMGIVGLSRSISMDMARFGVRSNCIAPHAFSRMIESVPGLSPEDQERYLEKRRQTTRPDQIAPLAVFLCADAAKDVTGQIFGARGNEVYLYNQPRPVRTLHRAEGWTPGTLAQQLVPAWRSSFTPAERTRDVFGWEAI</sequence>
<dbReference type="InterPro" id="IPR002347">
    <property type="entry name" value="SDR_fam"/>
</dbReference>
<dbReference type="PANTHER" id="PTHR45024:SF3">
    <property type="entry name" value="BLL2957 PROTEIN"/>
    <property type="match status" value="1"/>
</dbReference>
<evidence type="ECO:0000313" key="3">
    <source>
        <dbReference type="EMBL" id="MEF7617411.1"/>
    </source>
</evidence>
<dbReference type="SUPFAM" id="SSF51735">
    <property type="entry name" value="NAD(P)-binding Rossmann-fold domains"/>
    <property type="match status" value="1"/>
</dbReference>
<name>A0AAW9QC54_9BURK</name>
<evidence type="ECO:0000259" key="2">
    <source>
        <dbReference type="SMART" id="SM00822"/>
    </source>
</evidence>
<dbReference type="Proteomes" id="UP001336250">
    <property type="component" value="Unassembled WGS sequence"/>
</dbReference>
<dbReference type="PROSITE" id="PS00061">
    <property type="entry name" value="ADH_SHORT"/>
    <property type="match status" value="1"/>
</dbReference>
<dbReference type="PANTHER" id="PTHR45024">
    <property type="entry name" value="DEHYDROGENASES, SHORT CHAIN"/>
    <property type="match status" value="1"/>
</dbReference>
<dbReference type="EMBL" id="JAZIBG010000056">
    <property type="protein sequence ID" value="MEF7617411.1"/>
    <property type="molecule type" value="Genomic_DNA"/>
</dbReference>
<dbReference type="Gene3D" id="3.40.50.720">
    <property type="entry name" value="NAD(P)-binding Rossmann-like Domain"/>
    <property type="match status" value="1"/>
</dbReference>
<proteinExistence type="inferred from homology"/>
<comment type="similarity">
    <text evidence="1">Belongs to the short-chain dehydrogenases/reductases (SDR) family.</text>
</comment>
<dbReference type="PRINTS" id="PR00081">
    <property type="entry name" value="GDHRDH"/>
</dbReference>
<keyword evidence="4" id="KW-1185">Reference proteome</keyword>
<protein>
    <submittedName>
        <fullName evidence="3">SDR family NAD(P)-dependent oxidoreductase</fullName>
    </submittedName>
</protein>
<comment type="caution">
    <text evidence="3">The sequence shown here is derived from an EMBL/GenBank/DDBJ whole genome shotgun (WGS) entry which is preliminary data.</text>
</comment>
<gene>
    <name evidence="3" type="ORF">V4F39_26095</name>
</gene>
<dbReference type="InterPro" id="IPR057326">
    <property type="entry name" value="KR_dom"/>
</dbReference>
<evidence type="ECO:0000313" key="4">
    <source>
        <dbReference type="Proteomes" id="UP001336250"/>
    </source>
</evidence>
<dbReference type="AlphaFoldDB" id="A0AAW9QC54"/>
<evidence type="ECO:0000256" key="1">
    <source>
        <dbReference type="RuleBase" id="RU000363"/>
    </source>
</evidence>
<reference evidence="3 4" key="1">
    <citation type="submission" date="2024-02" db="EMBL/GenBank/DDBJ databases">
        <title>Genome sequence of Aquincola sp. MAHUQ-54.</title>
        <authorList>
            <person name="Huq M.A."/>
        </authorList>
    </citation>
    <scope>NUCLEOTIDE SEQUENCE [LARGE SCALE GENOMIC DNA]</scope>
    <source>
        <strain evidence="3 4">MAHUQ-54</strain>
    </source>
</reference>
<dbReference type="InterPro" id="IPR036291">
    <property type="entry name" value="NAD(P)-bd_dom_sf"/>
</dbReference>
<organism evidence="3 4">
    <name type="scientific">Aquincola agrisoli</name>
    <dbReference type="NCBI Taxonomy" id="3119538"/>
    <lineage>
        <taxon>Bacteria</taxon>
        <taxon>Pseudomonadati</taxon>
        <taxon>Pseudomonadota</taxon>
        <taxon>Betaproteobacteria</taxon>
        <taxon>Burkholderiales</taxon>
        <taxon>Sphaerotilaceae</taxon>
        <taxon>Aquincola</taxon>
    </lineage>
</organism>
<dbReference type="Pfam" id="PF00106">
    <property type="entry name" value="adh_short"/>
    <property type="match status" value="1"/>
</dbReference>
<dbReference type="PRINTS" id="PR00080">
    <property type="entry name" value="SDRFAMILY"/>
</dbReference>
<accession>A0AAW9QC54</accession>